<dbReference type="PROSITE" id="PS51737">
    <property type="entry name" value="RECOMBINASE_DNA_BIND"/>
    <property type="match status" value="1"/>
</dbReference>
<sequence length="502" mass="58817">MKKAVIYTRVSSEEQVKGNSLSEQQLKCRYFIKSKDGDITGVYVDGGRGGETKERPELQRMLEDAKKGIFDAVVVYKIDRLSRSLRDFLEIQDYLANLNVELISVSETYDTSTPQGRLFVNMLGSFAEFEREQIKERINMGQIASMKKGNWKGSPPYGYDVKNKKLAINKKEAEIVKRIFKIFTDNYGSVDRITIKQAQKIVNGWNVPTKRAYDKRFKKTIPNYWHTSSIYSIIKNPIYTGNTFIRKITKNTNPKIDVKKVIRPKSEWIPLSVPQVIADKTFEKCQIVLRKNSEFALRKGKPESETMLNKLVYCSDCGKKFHICNRVSYNQEYKKAVYYCKGIKNPIRERRCYAKSFISTRLEKPLWEKLTEIITRPEVLNKYVNRQLEGETREENQYKTDIQELEQSLQEARLKKERLFNLYISGKNDVVYYKGKEQELTKEEDRFLDKINDLKQSNLLLDGLKRKSLDFGVLYKKLKNNLNLINISYKDKCRITKLLVER</sequence>
<dbReference type="PANTHER" id="PTHR30461:SF23">
    <property type="entry name" value="DNA RECOMBINASE-RELATED"/>
    <property type="match status" value="1"/>
</dbReference>
<reference evidence="4 5" key="1">
    <citation type="journal article" date="2016" name="Nat. Commun.">
        <title>Thousands of microbial genomes shed light on interconnected biogeochemical processes in an aquifer system.</title>
        <authorList>
            <person name="Anantharaman K."/>
            <person name="Brown C.T."/>
            <person name="Hug L.A."/>
            <person name="Sharon I."/>
            <person name="Castelle C.J."/>
            <person name="Probst A.J."/>
            <person name="Thomas B.C."/>
            <person name="Singh A."/>
            <person name="Wilkins M.J."/>
            <person name="Karaoz U."/>
            <person name="Brodie E.L."/>
            <person name="Williams K.H."/>
            <person name="Hubbard S.S."/>
            <person name="Banfield J.F."/>
        </authorList>
    </citation>
    <scope>NUCLEOTIDE SEQUENCE [LARGE SCALE GENOMIC DNA]</scope>
</reference>
<evidence type="ECO:0000313" key="5">
    <source>
        <dbReference type="Proteomes" id="UP000179270"/>
    </source>
</evidence>
<protein>
    <submittedName>
        <fullName evidence="4">Uncharacterized protein</fullName>
    </submittedName>
</protein>
<proteinExistence type="predicted"/>
<feature type="domain" description="Recombinase" evidence="3">
    <location>
        <begin position="156"/>
        <end position="295"/>
    </location>
</feature>
<gene>
    <name evidence="4" type="ORF">A3A74_01425</name>
</gene>
<evidence type="ECO:0000313" key="4">
    <source>
        <dbReference type="EMBL" id="OGK41016.1"/>
    </source>
</evidence>
<accession>A0A1F7ICD8</accession>
<dbReference type="PROSITE" id="PS51736">
    <property type="entry name" value="RECOMBINASES_3"/>
    <property type="match status" value="1"/>
</dbReference>
<dbReference type="Pfam" id="PF00239">
    <property type="entry name" value="Resolvase"/>
    <property type="match status" value="1"/>
</dbReference>
<evidence type="ECO:0000259" key="2">
    <source>
        <dbReference type="PROSITE" id="PS51736"/>
    </source>
</evidence>
<dbReference type="SUPFAM" id="SSF53041">
    <property type="entry name" value="Resolvase-like"/>
    <property type="match status" value="1"/>
</dbReference>
<comment type="caution">
    <text evidence="4">The sequence shown here is derived from an EMBL/GenBank/DDBJ whole genome shotgun (WGS) entry which is preliminary data.</text>
</comment>
<dbReference type="SMART" id="SM00857">
    <property type="entry name" value="Resolvase"/>
    <property type="match status" value="1"/>
</dbReference>
<evidence type="ECO:0000259" key="3">
    <source>
        <dbReference type="PROSITE" id="PS51737"/>
    </source>
</evidence>
<keyword evidence="1" id="KW-0175">Coiled coil</keyword>
<feature type="domain" description="Resolvase/invertase-type recombinase catalytic" evidence="2">
    <location>
        <begin position="3"/>
        <end position="149"/>
    </location>
</feature>
<dbReference type="PANTHER" id="PTHR30461">
    <property type="entry name" value="DNA-INVERTASE FROM LAMBDOID PROPHAGE"/>
    <property type="match status" value="1"/>
</dbReference>
<dbReference type="GO" id="GO:0000150">
    <property type="term" value="F:DNA strand exchange activity"/>
    <property type="evidence" value="ECO:0007669"/>
    <property type="project" value="InterPro"/>
</dbReference>
<dbReference type="STRING" id="1802055.A3A74_01425"/>
<dbReference type="InterPro" id="IPR006119">
    <property type="entry name" value="Resolv_N"/>
</dbReference>
<dbReference type="InterPro" id="IPR050639">
    <property type="entry name" value="SSR_resolvase"/>
</dbReference>
<dbReference type="EMBL" id="MGAF01000023">
    <property type="protein sequence ID" value="OGK41016.1"/>
    <property type="molecule type" value="Genomic_DNA"/>
</dbReference>
<dbReference type="Proteomes" id="UP000179270">
    <property type="component" value="Unassembled WGS sequence"/>
</dbReference>
<dbReference type="Gene3D" id="3.40.50.1390">
    <property type="entry name" value="Resolvase, N-terminal catalytic domain"/>
    <property type="match status" value="1"/>
</dbReference>
<dbReference type="Gene3D" id="3.90.1750.20">
    <property type="entry name" value="Putative Large Serine Recombinase, Chain B, Domain 2"/>
    <property type="match status" value="1"/>
</dbReference>
<organism evidence="4 5">
    <name type="scientific">Candidatus Roizmanbacteria bacterium RIFCSPLOWO2_01_FULL_35_13</name>
    <dbReference type="NCBI Taxonomy" id="1802055"/>
    <lineage>
        <taxon>Bacteria</taxon>
        <taxon>Candidatus Roizmaniibacteriota</taxon>
    </lineage>
</organism>
<dbReference type="CDD" id="cd00338">
    <property type="entry name" value="Ser_Recombinase"/>
    <property type="match status" value="1"/>
</dbReference>
<dbReference type="InterPro" id="IPR038109">
    <property type="entry name" value="DNA_bind_recomb_sf"/>
</dbReference>
<name>A0A1F7ICD8_9BACT</name>
<dbReference type="AlphaFoldDB" id="A0A1F7ICD8"/>
<evidence type="ECO:0000256" key="1">
    <source>
        <dbReference type="SAM" id="Coils"/>
    </source>
</evidence>
<dbReference type="InterPro" id="IPR036162">
    <property type="entry name" value="Resolvase-like_N_sf"/>
</dbReference>
<dbReference type="Pfam" id="PF07508">
    <property type="entry name" value="Recombinase"/>
    <property type="match status" value="1"/>
</dbReference>
<feature type="coiled-coil region" evidence="1">
    <location>
        <begin position="388"/>
        <end position="457"/>
    </location>
</feature>
<feature type="non-terminal residue" evidence="4">
    <location>
        <position position="502"/>
    </location>
</feature>
<dbReference type="GO" id="GO:0003677">
    <property type="term" value="F:DNA binding"/>
    <property type="evidence" value="ECO:0007669"/>
    <property type="project" value="InterPro"/>
</dbReference>
<dbReference type="InterPro" id="IPR011109">
    <property type="entry name" value="DNA_bind_recombinase_dom"/>
</dbReference>